<feature type="domain" description="Peptidoglycan binding-like" evidence="2">
    <location>
        <begin position="27"/>
        <end position="81"/>
    </location>
</feature>
<keyword evidence="4" id="KW-1185">Reference proteome</keyword>
<evidence type="ECO:0000313" key="4">
    <source>
        <dbReference type="Proteomes" id="UP001419084"/>
    </source>
</evidence>
<gene>
    <name evidence="3" type="ORF">LAD12857_34190</name>
</gene>
<comment type="caution">
    <text evidence="3">The sequence shown here is derived from an EMBL/GenBank/DDBJ whole genome shotgun (WGS) entry which is preliminary data.</text>
</comment>
<protein>
    <recommendedName>
        <fullName evidence="2">Peptidoglycan binding-like domain-containing protein</fullName>
    </recommendedName>
</protein>
<evidence type="ECO:0000256" key="1">
    <source>
        <dbReference type="SAM" id="MobiDB-lite"/>
    </source>
</evidence>
<dbReference type="Proteomes" id="UP001419084">
    <property type="component" value="Unassembled WGS sequence"/>
</dbReference>
<feature type="region of interest" description="Disordered" evidence="1">
    <location>
        <begin position="75"/>
        <end position="96"/>
    </location>
</feature>
<accession>A0ABQ5M964</accession>
<dbReference type="RefSeq" id="WP_346065791.1">
    <property type="nucleotide sequence ID" value="NZ_BRPJ01000073.1"/>
</dbReference>
<dbReference type="InterPro" id="IPR036365">
    <property type="entry name" value="PGBD-like_sf"/>
</dbReference>
<dbReference type="InterPro" id="IPR042047">
    <property type="entry name" value="SleB_dom1"/>
</dbReference>
<proteinExistence type="predicted"/>
<dbReference type="Gene3D" id="1.10.101.10">
    <property type="entry name" value="PGBD-like superfamily/PGBD"/>
    <property type="match status" value="1"/>
</dbReference>
<name>A0ABQ5M964_9FIRM</name>
<organism evidence="3 4">
    <name type="scientific">Lacrimispora amygdalina</name>
    <dbReference type="NCBI Taxonomy" id="253257"/>
    <lineage>
        <taxon>Bacteria</taxon>
        <taxon>Bacillati</taxon>
        <taxon>Bacillota</taxon>
        <taxon>Clostridia</taxon>
        <taxon>Lachnospirales</taxon>
        <taxon>Lachnospiraceae</taxon>
        <taxon>Lacrimispora</taxon>
    </lineage>
</organism>
<dbReference type="InterPro" id="IPR036366">
    <property type="entry name" value="PGBDSf"/>
</dbReference>
<dbReference type="EMBL" id="BRPJ01000073">
    <property type="protein sequence ID" value="GLB31496.1"/>
    <property type="molecule type" value="Genomic_DNA"/>
</dbReference>
<evidence type="ECO:0000313" key="3">
    <source>
        <dbReference type="EMBL" id="GLB31496.1"/>
    </source>
</evidence>
<dbReference type="Gene3D" id="1.10.10.2520">
    <property type="entry name" value="Cell wall hydrolase SleB, domain 1"/>
    <property type="match status" value="1"/>
</dbReference>
<evidence type="ECO:0000259" key="2">
    <source>
        <dbReference type="Pfam" id="PF01471"/>
    </source>
</evidence>
<feature type="compositionally biased region" description="Polar residues" evidence="1">
    <location>
        <begin position="75"/>
        <end position="88"/>
    </location>
</feature>
<dbReference type="SUPFAM" id="SSF47090">
    <property type="entry name" value="PGBD-like"/>
    <property type="match status" value="1"/>
</dbReference>
<sequence>MANSTYTFDGIISSGTGYFQKDSTFSASVRRMQTKLNRLGFPCGTADGIFGKDTDTQLRAFQKKYNLTPDGKAGQNTLSKLDSLSPDSTTEKYGRELTHSDWKGGYSTSSISETESLARTIYGEDSTHSTGQAAVAKELYNRKKSTRNFGNYASSNPKSWKGIVFSKSQYAVVTGTETDTGNARHPNQYSSEWENCVDLATKLVKGKVPSSTLGNQCYHLSSNSSYPATSVASTRIQIPSSGGNKFFDYQTAL</sequence>
<dbReference type="InterPro" id="IPR002477">
    <property type="entry name" value="Peptidoglycan-bd-like"/>
</dbReference>
<dbReference type="Pfam" id="PF01471">
    <property type="entry name" value="PG_binding_1"/>
    <property type="match status" value="1"/>
</dbReference>
<reference evidence="3 4" key="1">
    <citation type="journal article" date="2024" name="Int. J. Syst. Evol. Microbiol.">
        <title>Lacrimispora brassicae sp. nov. isolated from fermented cabbage, and proposal of Clostridium indicum Gundawar et al. 2019 and Clostridium methoxybenzovorans Mechichi et al. 1999 as heterotypic synonyms of Lacrimispora amygdalina (Parshina et al. 2003) Haas and Blanchard 2020 and Lacrimispora indolis (McClung and McCoy 1957) Haas and Blanchard 2020, respectively.</title>
        <authorList>
            <person name="Kobayashi H."/>
            <person name="Tanizawa Y."/>
            <person name="Sakamoto M."/>
            <person name="Ohkuma M."/>
            <person name="Tohno M."/>
        </authorList>
    </citation>
    <scope>NUCLEOTIDE SEQUENCE [LARGE SCALE GENOMIC DNA]</scope>
    <source>
        <strain evidence="3 4">DSM 12857</strain>
    </source>
</reference>